<dbReference type="Gene3D" id="1.20.5.340">
    <property type="match status" value="1"/>
</dbReference>
<feature type="coiled-coil region" evidence="1">
    <location>
        <begin position="66"/>
        <end position="106"/>
    </location>
</feature>
<evidence type="ECO:0000256" key="2">
    <source>
        <dbReference type="SAM" id="Phobius"/>
    </source>
</evidence>
<evidence type="ECO:0000256" key="1">
    <source>
        <dbReference type="SAM" id="Coils"/>
    </source>
</evidence>
<accession>A0A172YGP7</accession>
<evidence type="ECO:0000313" key="3">
    <source>
        <dbReference type="EMBL" id="ANF58222.1"/>
    </source>
</evidence>
<keyword evidence="2" id="KW-1133">Transmembrane helix</keyword>
<dbReference type="KEGG" id="haa:A5892_12715"/>
<dbReference type="STRING" id="376489.A5892_12715"/>
<dbReference type="EMBL" id="CP015243">
    <property type="protein sequence ID" value="ANF58222.1"/>
    <property type="molecule type" value="Genomic_DNA"/>
</dbReference>
<evidence type="ECO:0000313" key="4">
    <source>
        <dbReference type="Proteomes" id="UP000077875"/>
    </source>
</evidence>
<proteinExistence type="predicted"/>
<reference evidence="3 4" key="1">
    <citation type="submission" date="2016-04" db="EMBL/GenBank/DDBJ databases">
        <title>Complete Genome Sequence of Halotalea alkalilenta IHB B 13600.</title>
        <authorList>
            <person name="Swarnkar M.K."/>
            <person name="Sharma A."/>
            <person name="Kaushal K."/>
            <person name="Soni R."/>
            <person name="Rana S."/>
            <person name="Singh A.K."/>
            <person name="Gulati A."/>
        </authorList>
    </citation>
    <scope>NUCLEOTIDE SEQUENCE [LARGE SCALE GENOMIC DNA]</scope>
    <source>
        <strain evidence="3 4">IHB B 13600</strain>
    </source>
</reference>
<dbReference type="AlphaFoldDB" id="A0A172YGP7"/>
<protein>
    <submittedName>
        <fullName evidence="3">Uncharacterized protein</fullName>
    </submittedName>
</protein>
<keyword evidence="2" id="KW-0472">Membrane</keyword>
<sequence>MPEPSLHDRDTFSIVPGEDELLARPRSGYRPPAKAVAWPAVLLSLIAVLGVAALAAVYWHERQGLLESAQRSAEVATQRQHDAEQLDTMRQRLDELSTMLEENRRELAALPEFEPQRLSALETRVDALSLVSAQLSGLTTSDQQRSELVASLTQSMDALDQSDRALDARLSAIESRLDGFAARVAGLERELNEAR</sequence>
<feature type="transmembrane region" description="Helical" evidence="2">
    <location>
        <begin position="36"/>
        <end position="59"/>
    </location>
</feature>
<organism evidence="3 4">
    <name type="scientific">Halotalea alkalilenta</name>
    <dbReference type="NCBI Taxonomy" id="376489"/>
    <lineage>
        <taxon>Bacteria</taxon>
        <taxon>Pseudomonadati</taxon>
        <taxon>Pseudomonadota</taxon>
        <taxon>Gammaproteobacteria</taxon>
        <taxon>Oceanospirillales</taxon>
        <taxon>Halomonadaceae</taxon>
        <taxon>Halotalea</taxon>
    </lineage>
</organism>
<dbReference type="RefSeq" id="WP_064123122.1">
    <property type="nucleotide sequence ID" value="NZ_CP015243.1"/>
</dbReference>
<keyword evidence="1" id="KW-0175">Coiled coil</keyword>
<dbReference type="Proteomes" id="UP000077875">
    <property type="component" value="Chromosome"/>
</dbReference>
<name>A0A172YGP7_9GAMM</name>
<keyword evidence="2" id="KW-0812">Transmembrane</keyword>
<gene>
    <name evidence="3" type="ORF">A5892_12715</name>
</gene>
<keyword evidence="4" id="KW-1185">Reference proteome</keyword>